<comment type="caution">
    <text evidence="1">The sequence shown here is derived from an EMBL/GenBank/DDBJ whole genome shotgun (WGS) entry which is preliminary data.</text>
</comment>
<organism evidence="1 2">
    <name type="scientific">Paramecium sonneborni</name>
    <dbReference type="NCBI Taxonomy" id="65129"/>
    <lineage>
        <taxon>Eukaryota</taxon>
        <taxon>Sar</taxon>
        <taxon>Alveolata</taxon>
        <taxon>Ciliophora</taxon>
        <taxon>Intramacronucleata</taxon>
        <taxon>Oligohymenophorea</taxon>
        <taxon>Peniculida</taxon>
        <taxon>Parameciidae</taxon>
        <taxon>Paramecium</taxon>
    </lineage>
</organism>
<evidence type="ECO:0000313" key="1">
    <source>
        <dbReference type="EMBL" id="CAD8047369.1"/>
    </source>
</evidence>
<reference evidence="1" key="1">
    <citation type="submission" date="2021-01" db="EMBL/GenBank/DDBJ databases">
        <authorList>
            <consortium name="Genoscope - CEA"/>
            <person name="William W."/>
        </authorList>
    </citation>
    <scope>NUCLEOTIDE SEQUENCE</scope>
</reference>
<gene>
    <name evidence="1" type="ORF">PSON_ATCC_30995.1.T0020358</name>
</gene>
<proteinExistence type="predicted"/>
<evidence type="ECO:0000313" key="2">
    <source>
        <dbReference type="Proteomes" id="UP000692954"/>
    </source>
</evidence>
<keyword evidence="2" id="KW-1185">Reference proteome</keyword>
<accession>A0A8S1K1F6</accession>
<name>A0A8S1K1F6_9CILI</name>
<dbReference type="AlphaFoldDB" id="A0A8S1K1F6"/>
<dbReference type="Proteomes" id="UP000692954">
    <property type="component" value="Unassembled WGS sequence"/>
</dbReference>
<protein>
    <submittedName>
        <fullName evidence="1">Uncharacterized protein</fullName>
    </submittedName>
</protein>
<dbReference type="EMBL" id="CAJJDN010000002">
    <property type="protein sequence ID" value="CAD8047369.1"/>
    <property type="molecule type" value="Genomic_DNA"/>
</dbReference>
<sequence>MGNQSNCCSDLEIHTSNYNITQKSLDSQSTNDIDILRKMIIQPIKPLPLNRFERLKDMPDDDIQDILNQFIELEKD</sequence>